<feature type="transmembrane region" description="Helical" evidence="1">
    <location>
        <begin position="91"/>
        <end position="107"/>
    </location>
</feature>
<dbReference type="EMBL" id="BAAASZ010000008">
    <property type="protein sequence ID" value="GAA2429709.1"/>
    <property type="molecule type" value="Genomic_DNA"/>
</dbReference>
<protein>
    <recommendedName>
        <fullName evidence="2">DUF7144 domain-containing protein</fullName>
    </recommendedName>
</protein>
<gene>
    <name evidence="3" type="ORF">GCM10010405_10560</name>
</gene>
<accession>A0ABP5WQS8</accession>
<evidence type="ECO:0000256" key="1">
    <source>
        <dbReference type="SAM" id="Phobius"/>
    </source>
</evidence>
<keyword evidence="1" id="KW-0812">Transmembrane</keyword>
<dbReference type="RefSeq" id="WP_344320898.1">
    <property type="nucleotide sequence ID" value="NZ_BAAASZ010000008.1"/>
</dbReference>
<evidence type="ECO:0000313" key="4">
    <source>
        <dbReference type="Proteomes" id="UP001501638"/>
    </source>
</evidence>
<dbReference type="Pfam" id="PF23636">
    <property type="entry name" value="DUF7144"/>
    <property type="match status" value="1"/>
</dbReference>
<evidence type="ECO:0000313" key="3">
    <source>
        <dbReference type="EMBL" id="GAA2429709.1"/>
    </source>
</evidence>
<dbReference type="InterPro" id="IPR055568">
    <property type="entry name" value="DUF7144"/>
</dbReference>
<sequence>MTQTVQRQRSGKRQEVAAGLVTFAGVMLIVVGVLDVLRGIMGIAQDEVFLTTPDYTFEWNTTGWGWTHLVLGIVAIAVGAGLLANVLWARIAGVAIAAVLLVANFLALPYYPVWSTVLIAFDALVIWALATHQRGMPADAGAAGR</sequence>
<feature type="domain" description="DUF7144" evidence="2">
    <location>
        <begin position="21"/>
        <end position="134"/>
    </location>
</feature>
<keyword evidence="1" id="KW-1133">Transmembrane helix</keyword>
<keyword evidence="1" id="KW-0472">Membrane</keyword>
<keyword evidence="4" id="KW-1185">Reference proteome</keyword>
<feature type="transmembrane region" description="Helical" evidence="1">
    <location>
        <begin position="64"/>
        <end position="84"/>
    </location>
</feature>
<organism evidence="3 4">
    <name type="scientific">Streptomyces macrosporus</name>
    <dbReference type="NCBI Taxonomy" id="44032"/>
    <lineage>
        <taxon>Bacteria</taxon>
        <taxon>Bacillati</taxon>
        <taxon>Actinomycetota</taxon>
        <taxon>Actinomycetes</taxon>
        <taxon>Kitasatosporales</taxon>
        <taxon>Streptomycetaceae</taxon>
        <taxon>Streptomyces</taxon>
    </lineage>
</organism>
<dbReference type="Proteomes" id="UP001501638">
    <property type="component" value="Unassembled WGS sequence"/>
</dbReference>
<evidence type="ECO:0000259" key="2">
    <source>
        <dbReference type="Pfam" id="PF23636"/>
    </source>
</evidence>
<comment type="caution">
    <text evidence="3">The sequence shown here is derived from an EMBL/GenBank/DDBJ whole genome shotgun (WGS) entry which is preliminary data.</text>
</comment>
<feature type="transmembrane region" description="Helical" evidence="1">
    <location>
        <begin position="20"/>
        <end position="44"/>
    </location>
</feature>
<reference evidence="4" key="1">
    <citation type="journal article" date="2019" name="Int. J. Syst. Evol. Microbiol.">
        <title>The Global Catalogue of Microorganisms (GCM) 10K type strain sequencing project: providing services to taxonomists for standard genome sequencing and annotation.</title>
        <authorList>
            <consortium name="The Broad Institute Genomics Platform"/>
            <consortium name="The Broad Institute Genome Sequencing Center for Infectious Disease"/>
            <person name="Wu L."/>
            <person name="Ma J."/>
        </authorList>
    </citation>
    <scope>NUCLEOTIDE SEQUENCE [LARGE SCALE GENOMIC DNA]</scope>
    <source>
        <strain evidence="4">JCM 6305</strain>
    </source>
</reference>
<name>A0ABP5WQS8_9ACTN</name>
<proteinExistence type="predicted"/>
<feature type="transmembrane region" description="Helical" evidence="1">
    <location>
        <begin position="113"/>
        <end position="130"/>
    </location>
</feature>